<evidence type="ECO:0000313" key="2">
    <source>
        <dbReference type="EMBL" id="GAC27334.1"/>
    </source>
</evidence>
<feature type="region of interest" description="Disordered" evidence="1">
    <location>
        <begin position="1"/>
        <end position="25"/>
    </location>
</feature>
<name>K6Y3H6_9ALTE</name>
<evidence type="ECO:0000256" key="1">
    <source>
        <dbReference type="SAM" id="MobiDB-lite"/>
    </source>
</evidence>
<sequence>MEWVSQPYRTWEHEHERHTETDPVASDAWRYEAKRGNWYPH</sequence>
<dbReference type="Proteomes" id="UP000006251">
    <property type="component" value="Unassembled WGS sequence"/>
</dbReference>
<protein>
    <submittedName>
        <fullName evidence="2">Uncharacterized protein</fullName>
    </submittedName>
</protein>
<organism evidence="2 3">
    <name type="scientific">Brumicola pallidula DSM 14239 = ACAM 615</name>
    <dbReference type="NCBI Taxonomy" id="1121922"/>
    <lineage>
        <taxon>Bacteria</taxon>
        <taxon>Pseudomonadati</taxon>
        <taxon>Pseudomonadota</taxon>
        <taxon>Gammaproteobacteria</taxon>
        <taxon>Alteromonadales</taxon>
        <taxon>Alteromonadaceae</taxon>
        <taxon>Brumicola</taxon>
    </lineage>
</organism>
<evidence type="ECO:0000313" key="3">
    <source>
        <dbReference type="Proteomes" id="UP000006251"/>
    </source>
</evidence>
<accession>K6Y3H6</accession>
<feature type="compositionally biased region" description="Basic and acidic residues" evidence="1">
    <location>
        <begin position="10"/>
        <end position="21"/>
    </location>
</feature>
<gene>
    <name evidence="2" type="ORF">GPAL_0454</name>
</gene>
<dbReference type="EMBL" id="BAEQ01000009">
    <property type="protein sequence ID" value="GAC27334.1"/>
    <property type="molecule type" value="Genomic_DNA"/>
</dbReference>
<comment type="caution">
    <text evidence="2">The sequence shown here is derived from an EMBL/GenBank/DDBJ whole genome shotgun (WGS) entry which is preliminary data.</text>
</comment>
<proteinExistence type="predicted"/>
<reference evidence="3" key="1">
    <citation type="journal article" date="2014" name="Environ. Microbiol.">
        <title>Comparative genomics of the marine bacterial genus Glaciecola reveals the high degree of genomic diversity and genomic characteristic for cold adaptation.</title>
        <authorList>
            <person name="Qin Q.L."/>
            <person name="Xie B.B."/>
            <person name="Yu Y."/>
            <person name="Shu Y.L."/>
            <person name="Rong J.C."/>
            <person name="Zhang Y.J."/>
            <person name="Zhao D.L."/>
            <person name="Chen X.L."/>
            <person name="Zhang X.Y."/>
            <person name="Chen B."/>
            <person name="Zhou B.C."/>
            <person name="Zhang Y.Z."/>
        </authorList>
    </citation>
    <scope>NUCLEOTIDE SEQUENCE [LARGE SCALE GENOMIC DNA]</scope>
    <source>
        <strain evidence="3">ACAM 615</strain>
    </source>
</reference>
<dbReference type="AlphaFoldDB" id="K6Y3H6"/>
<keyword evidence="3" id="KW-1185">Reference proteome</keyword>